<dbReference type="PROSITE" id="PS50005">
    <property type="entry name" value="TPR"/>
    <property type="match status" value="1"/>
</dbReference>
<dbReference type="eggNOG" id="COG0457">
    <property type="taxonomic scope" value="Bacteria"/>
</dbReference>
<dbReference type="STRING" id="1121451.DESAM_21632"/>
<feature type="repeat" description="TPR" evidence="1">
    <location>
        <begin position="195"/>
        <end position="228"/>
    </location>
</feature>
<reference evidence="2 3" key="1">
    <citation type="submission" date="2012-10" db="EMBL/GenBank/DDBJ databases">
        <authorList>
            <person name="Genoscope - CEA"/>
        </authorList>
    </citation>
    <scope>NUCLEOTIDE SEQUENCE [LARGE SCALE GENOMIC DNA]</scope>
    <source>
        <strain evidence="3">AM13 / DSM 14728</strain>
    </source>
</reference>
<dbReference type="RefSeq" id="WP_015336512.1">
    <property type="nucleotide sequence ID" value="NC_020055.1"/>
</dbReference>
<dbReference type="AlphaFoldDB" id="L0RAZ7"/>
<dbReference type="KEGG" id="dhy:DESAM_21632"/>
<dbReference type="Proteomes" id="UP000010808">
    <property type="component" value="Chromosome"/>
</dbReference>
<evidence type="ECO:0000313" key="2">
    <source>
        <dbReference type="EMBL" id="CCO23909.1"/>
    </source>
</evidence>
<dbReference type="HOGENOM" id="CLU_069326_1_0_7"/>
<keyword evidence="1" id="KW-0802">TPR repeat</keyword>
<dbReference type="InterPro" id="IPR011990">
    <property type="entry name" value="TPR-like_helical_dom_sf"/>
</dbReference>
<dbReference type="Pfam" id="PF14559">
    <property type="entry name" value="TPR_19"/>
    <property type="match status" value="1"/>
</dbReference>
<dbReference type="SMART" id="SM00028">
    <property type="entry name" value="TPR"/>
    <property type="match status" value="3"/>
</dbReference>
<protein>
    <submittedName>
        <fullName evidence="2">Tetratricopeptide TPR_2 repeat protein</fullName>
    </submittedName>
</protein>
<gene>
    <name evidence="2" type="ORF">DESAM_21632</name>
</gene>
<dbReference type="InterPro" id="IPR019734">
    <property type="entry name" value="TPR_rpt"/>
</dbReference>
<evidence type="ECO:0000256" key="1">
    <source>
        <dbReference type="PROSITE-ProRule" id="PRU00339"/>
    </source>
</evidence>
<dbReference type="SUPFAM" id="SSF48452">
    <property type="entry name" value="TPR-like"/>
    <property type="match status" value="1"/>
</dbReference>
<dbReference type="PATRIC" id="fig|1121451.3.peg.1873"/>
<dbReference type="Pfam" id="PF13432">
    <property type="entry name" value="TPR_16"/>
    <property type="match status" value="1"/>
</dbReference>
<keyword evidence="3" id="KW-1185">Reference proteome</keyword>
<accession>L0RAZ7</accession>
<dbReference type="Gene3D" id="1.25.40.10">
    <property type="entry name" value="Tetratricopeptide repeat domain"/>
    <property type="match status" value="1"/>
</dbReference>
<proteinExistence type="predicted"/>
<sequence>MSGRERIRGVFSSQTGATVGTGATKRQTLQKTYWYVKELDNGALEVQPLNSNHVPSGPKFTVERESFLNSYNPEPEFYTQYVLPVMTALDEKIKRGEEHRNKSESYSAEYEFNAAVDVDEDNVRANFGLGLTYLERGETGRAEGVFKRLVDLGATYEPRHKHLFNDFGISLRKNGMIEQALEYYHKAEAICDEDENLYLNIARAYYEKGDFDGCRNYLQKSLNINPDLEEAGMFWVYLQDNGYMDEADDMTEDLDVSRMKKMKTKKKTKSTPVPGLKFDF</sequence>
<organism evidence="2 3">
    <name type="scientific">Maridesulfovibrio hydrothermalis AM13 = DSM 14728</name>
    <dbReference type="NCBI Taxonomy" id="1121451"/>
    <lineage>
        <taxon>Bacteria</taxon>
        <taxon>Pseudomonadati</taxon>
        <taxon>Thermodesulfobacteriota</taxon>
        <taxon>Desulfovibrionia</taxon>
        <taxon>Desulfovibrionales</taxon>
        <taxon>Desulfovibrionaceae</taxon>
        <taxon>Maridesulfovibrio</taxon>
    </lineage>
</organism>
<dbReference type="OrthoDB" id="5451353at2"/>
<name>L0RAZ7_9BACT</name>
<evidence type="ECO:0000313" key="3">
    <source>
        <dbReference type="Proteomes" id="UP000010808"/>
    </source>
</evidence>
<dbReference type="EMBL" id="FO203522">
    <property type="protein sequence ID" value="CCO23909.1"/>
    <property type="molecule type" value="Genomic_DNA"/>
</dbReference>